<feature type="transmembrane region" description="Helical" evidence="1">
    <location>
        <begin position="291"/>
        <end position="310"/>
    </location>
</feature>
<protein>
    <submittedName>
        <fullName evidence="2">Uncharacterized protein</fullName>
    </submittedName>
</protein>
<dbReference type="EMBL" id="ACIL03000011">
    <property type="protein sequence ID" value="ESL03380.1"/>
    <property type="molecule type" value="Genomic_DNA"/>
</dbReference>
<reference evidence="2 3" key="1">
    <citation type="submission" date="2013-06" db="EMBL/GenBank/DDBJ databases">
        <authorList>
            <person name="Weinstock G."/>
            <person name="Sodergren E."/>
            <person name="Clifton S."/>
            <person name="Fulton L."/>
            <person name="Fulton B."/>
            <person name="Courtney L."/>
            <person name="Fronick C."/>
            <person name="Harrison M."/>
            <person name="Strong C."/>
            <person name="Farmer C."/>
            <person name="Delahaunty K."/>
            <person name="Markovic C."/>
            <person name="Hall O."/>
            <person name="Minx P."/>
            <person name="Tomlinson C."/>
            <person name="Mitreva M."/>
            <person name="Nelson J."/>
            <person name="Hou S."/>
            <person name="Wollam A."/>
            <person name="Pepin K.H."/>
            <person name="Johnson M."/>
            <person name="Bhonagiri V."/>
            <person name="Nash W.E."/>
            <person name="Warren W."/>
            <person name="Chinwalla A."/>
            <person name="Mardis E.R."/>
            <person name="Wilson R.K."/>
        </authorList>
    </citation>
    <scope>NUCLEOTIDE SEQUENCE [LARGE SCALE GENOMIC DNA]</scope>
    <source>
        <strain evidence="2 3">ATCC 51271</strain>
    </source>
</reference>
<dbReference type="AlphaFoldDB" id="V2Z8W3"/>
<dbReference type="RefSeq" id="WP_023354250.1">
    <property type="nucleotide sequence ID" value="NZ_KI535367.1"/>
</dbReference>
<keyword evidence="1" id="KW-0472">Membrane</keyword>
<gene>
    <name evidence="2" type="ORF">GCWU0000282_001370</name>
</gene>
<evidence type="ECO:0000256" key="1">
    <source>
        <dbReference type="SAM" id="Phobius"/>
    </source>
</evidence>
<name>V2Z8W3_9FIRM</name>
<feature type="transmembrane region" description="Helical" evidence="1">
    <location>
        <begin position="184"/>
        <end position="205"/>
    </location>
</feature>
<evidence type="ECO:0000313" key="3">
    <source>
        <dbReference type="Proteomes" id="UP000018227"/>
    </source>
</evidence>
<proteinExistence type="predicted"/>
<dbReference type="HOGENOM" id="CLU_511631_0_0_9"/>
<feature type="transmembrane region" description="Helical" evidence="1">
    <location>
        <begin position="316"/>
        <end position="334"/>
    </location>
</feature>
<organism evidence="2 3">
    <name type="scientific">Catonella morbi ATCC 51271</name>
    <dbReference type="NCBI Taxonomy" id="592026"/>
    <lineage>
        <taxon>Bacteria</taxon>
        <taxon>Bacillati</taxon>
        <taxon>Bacillota</taxon>
        <taxon>Clostridia</taxon>
        <taxon>Lachnospirales</taxon>
        <taxon>Lachnospiraceae</taxon>
        <taxon>Catonella</taxon>
    </lineage>
</organism>
<keyword evidence="1" id="KW-0812">Transmembrane</keyword>
<feature type="transmembrane region" description="Helical" evidence="1">
    <location>
        <begin position="110"/>
        <end position="131"/>
    </location>
</feature>
<dbReference type="Proteomes" id="UP000018227">
    <property type="component" value="Unassembled WGS sequence"/>
</dbReference>
<sequence>MVMFSFINILFTLALIVAFVYTSFIEENKGGFKRGEIKMKSTLSYIMKENSALTTSYSNRIENFANILLFYYFFGVYLYLGVTIFIVVVKQDNELFNRLITTTFEHGLEGIVLSLNAITITAIIFIATLSPKKYYLFFTKEDVIKNYKMGKLFLQISLTSVITIIIFLILGISEEIQLKRLLMGIYFIIIIFNLFLNIIALVRVWKVGFSSDKNEFKMLHSLNAVFGNNNGLLIIKQTDESSMLQNLSFLLNDYKMLINKRKLSGILKCKKGSFCSFYDNELVLMKAKEKLSVIFIVLTGVLVGYIKDIGHCNCTVIISIVINIITLLLINSNWRKEYIEQYTLNFVYPNFGYFFEWKDSEGSYEEYVGYNAMYIKNIFDKYIIKCKNIMAFYCIVCNSMTVEQNTDLIKVDVVEKLYDEALLALDEELSEDEMWKDFMIKMPIIASSYFYFLKSKRIPDSISSYIVKFNEEKVKNMCSIIRAFITDISRCRTFDTNAKSVKRVYKNIKELGETIDATGFFEEIFKIANNNA</sequence>
<accession>V2Z8W3</accession>
<comment type="caution">
    <text evidence="2">The sequence shown here is derived from an EMBL/GenBank/DDBJ whole genome shotgun (WGS) entry which is preliminary data.</text>
</comment>
<feature type="transmembrane region" description="Helical" evidence="1">
    <location>
        <begin position="6"/>
        <end position="24"/>
    </location>
</feature>
<feature type="transmembrane region" description="Helical" evidence="1">
    <location>
        <begin position="152"/>
        <end position="172"/>
    </location>
</feature>
<dbReference type="STRING" id="592026.GCWU0000282_001370"/>
<keyword evidence="3" id="KW-1185">Reference proteome</keyword>
<evidence type="ECO:0000313" key="2">
    <source>
        <dbReference type="EMBL" id="ESL03380.1"/>
    </source>
</evidence>
<keyword evidence="1" id="KW-1133">Transmembrane helix</keyword>
<feature type="transmembrane region" description="Helical" evidence="1">
    <location>
        <begin position="69"/>
        <end position="90"/>
    </location>
</feature>